<name>A0AAV9BDG4_ACOGR</name>
<sequence length="150" mass="16992">MVPKPLPFPVKCLQIDFFFFSFLREAHMPREAGMGPVKLLELRSRTVREAVEETMSEKGPERLAPETTRWVREERTVGGGGGVELYGLDGDVGDEVSEGTQSGKDVEKFWIQERRARDSGFWVVDGQRERLKKRRRRASEVINGGRGGVV</sequence>
<evidence type="ECO:0000313" key="2">
    <source>
        <dbReference type="Proteomes" id="UP001179952"/>
    </source>
</evidence>
<reference evidence="1" key="2">
    <citation type="submission" date="2023-06" db="EMBL/GenBank/DDBJ databases">
        <authorList>
            <person name="Ma L."/>
            <person name="Liu K.-W."/>
            <person name="Li Z."/>
            <person name="Hsiao Y.-Y."/>
            <person name="Qi Y."/>
            <person name="Fu T."/>
            <person name="Tang G."/>
            <person name="Zhang D."/>
            <person name="Sun W.-H."/>
            <person name="Liu D.-K."/>
            <person name="Li Y."/>
            <person name="Chen G.-Z."/>
            <person name="Liu X.-D."/>
            <person name="Liao X.-Y."/>
            <person name="Jiang Y.-T."/>
            <person name="Yu X."/>
            <person name="Hao Y."/>
            <person name="Huang J."/>
            <person name="Zhao X.-W."/>
            <person name="Ke S."/>
            <person name="Chen Y.-Y."/>
            <person name="Wu W.-L."/>
            <person name="Hsu J.-L."/>
            <person name="Lin Y.-F."/>
            <person name="Huang M.-D."/>
            <person name="Li C.-Y."/>
            <person name="Huang L."/>
            <person name="Wang Z.-W."/>
            <person name="Zhao X."/>
            <person name="Zhong W.-Y."/>
            <person name="Peng D.-H."/>
            <person name="Ahmad S."/>
            <person name="Lan S."/>
            <person name="Zhang J.-S."/>
            <person name="Tsai W.-C."/>
            <person name="Van De Peer Y."/>
            <person name="Liu Z.-J."/>
        </authorList>
    </citation>
    <scope>NUCLEOTIDE SEQUENCE</scope>
    <source>
        <strain evidence="1">SCP</strain>
        <tissue evidence="1">Leaves</tissue>
    </source>
</reference>
<accession>A0AAV9BDG4</accession>
<keyword evidence="2" id="KW-1185">Reference proteome</keyword>
<gene>
    <name evidence="1" type="ORF">QJS04_geneDACA019173</name>
</gene>
<dbReference type="EMBL" id="JAUJYN010000004">
    <property type="protein sequence ID" value="KAK1274371.1"/>
    <property type="molecule type" value="Genomic_DNA"/>
</dbReference>
<comment type="caution">
    <text evidence="1">The sequence shown here is derived from an EMBL/GenBank/DDBJ whole genome shotgun (WGS) entry which is preliminary data.</text>
</comment>
<evidence type="ECO:0000313" key="1">
    <source>
        <dbReference type="EMBL" id="KAK1274371.1"/>
    </source>
</evidence>
<reference evidence="1" key="1">
    <citation type="journal article" date="2023" name="Nat. Commun.">
        <title>Diploid and tetraploid genomes of Acorus and the evolution of monocots.</title>
        <authorList>
            <person name="Ma L."/>
            <person name="Liu K.W."/>
            <person name="Li Z."/>
            <person name="Hsiao Y.Y."/>
            <person name="Qi Y."/>
            <person name="Fu T."/>
            <person name="Tang G.D."/>
            <person name="Zhang D."/>
            <person name="Sun W.H."/>
            <person name="Liu D.K."/>
            <person name="Li Y."/>
            <person name="Chen G.Z."/>
            <person name="Liu X.D."/>
            <person name="Liao X.Y."/>
            <person name="Jiang Y.T."/>
            <person name="Yu X."/>
            <person name="Hao Y."/>
            <person name="Huang J."/>
            <person name="Zhao X.W."/>
            <person name="Ke S."/>
            <person name="Chen Y.Y."/>
            <person name="Wu W.L."/>
            <person name="Hsu J.L."/>
            <person name="Lin Y.F."/>
            <person name="Huang M.D."/>
            <person name="Li C.Y."/>
            <person name="Huang L."/>
            <person name="Wang Z.W."/>
            <person name="Zhao X."/>
            <person name="Zhong W.Y."/>
            <person name="Peng D.H."/>
            <person name="Ahmad S."/>
            <person name="Lan S."/>
            <person name="Zhang J.S."/>
            <person name="Tsai W.C."/>
            <person name="Van de Peer Y."/>
            <person name="Liu Z.J."/>
        </authorList>
    </citation>
    <scope>NUCLEOTIDE SEQUENCE</scope>
    <source>
        <strain evidence="1">SCP</strain>
    </source>
</reference>
<protein>
    <submittedName>
        <fullName evidence="1">Uncharacterized protein</fullName>
    </submittedName>
</protein>
<organism evidence="1 2">
    <name type="scientific">Acorus gramineus</name>
    <name type="common">Dwarf sweet flag</name>
    <dbReference type="NCBI Taxonomy" id="55184"/>
    <lineage>
        <taxon>Eukaryota</taxon>
        <taxon>Viridiplantae</taxon>
        <taxon>Streptophyta</taxon>
        <taxon>Embryophyta</taxon>
        <taxon>Tracheophyta</taxon>
        <taxon>Spermatophyta</taxon>
        <taxon>Magnoliopsida</taxon>
        <taxon>Liliopsida</taxon>
        <taxon>Acoraceae</taxon>
        <taxon>Acorus</taxon>
    </lineage>
</organism>
<proteinExistence type="predicted"/>
<dbReference type="Proteomes" id="UP001179952">
    <property type="component" value="Unassembled WGS sequence"/>
</dbReference>
<dbReference type="AlphaFoldDB" id="A0AAV9BDG4"/>